<reference evidence="2" key="1">
    <citation type="journal article" date="2021" name="PeerJ">
        <title>Extensive microbial diversity within the chicken gut microbiome revealed by metagenomics and culture.</title>
        <authorList>
            <person name="Gilroy R."/>
            <person name="Ravi A."/>
            <person name="Getino M."/>
            <person name="Pursley I."/>
            <person name="Horton D.L."/>
            <person name="Alikhan N.F."/>
            <person name="Baker D."/>
            <person name="Gharbi K."/>
            <person name="Hall N."/>
            <person name="Watson M."/>
            <person name="Adriaenssens E.M."/>
            <person name="Foster-Nyarko E."/>
            <person name="Jarju S."/>
            <person name="Secka A."/>
            <person name="Antonio M."/>
            <person name="Oren A."/>
            <person name="Chaudhuri R.R."/>
            <person name="La Ragione R."/>
            <person name="Hildebrand F."/>
            <person name="Pallen M.J."/>
        </authorList>
    </citation>
    <scope>NUCLEOTIDE SEQUENCE</scope>
    <source>
        <strain evidence="2">USASDec5-558</strain>
    </source>
</reference>
<feature type="transmembrane region" description="Helical" evidence="1">
    <location>
        <begin position="257"/>
        <end position="277"/>
    </location>
</feature>
<evidence type="ECO:0000313" key="3">
    <source>
        <dbReference type="Proteomes" id="UP000886829"/>
    </source>
</evidence>
<dbReference type="Pfam" id="PF04657">
    <property type="entry name" value="DMT_YdcZ"/>
    <property type="match status" value="2"/>
</dbReference>
<sequence length="311" mass="34037">MFTIFYLLLAFFTGGIIPFQTAANSNLKQQMSSPLLASFVNCTVGSIALFIIMMLSTEESFYRSPEEWASYDWWMYTSGALGAIILMVAMTLLIKLGMVGTSLATMTGMMVTGMVLDEFGAFGMPMHEFDAIRAIGLVIMILGVMAALRVFAHIKQHAATFSLFTVLWFLLGCFSGSLLATQAAINAVFRVELHSVLYCALISMVSTSAIVLVLAFCFKQYPTRLRRIQIKGRWWLFIGGFVGLTNIILSAELVPLIGAGCLMTLCIAGQLTASLLLDYFGFMEVKKRAVSLSQIIGLIMIIGAVALIRMA</sequence>
<dbReference type="EMBL" id="DXEV01000201">
    <property type="protein sequence ID" value="HIX57814.1"/>
    <property type="molecule type" value="Genomic_DNA"/>
</dbReference>
<feature type="transmembrane region" description="Helical" evidence="1">
    <location>
        <begin position="6"/>
        <end position="23"/>
    </location>
</feature>
<keyword evidence="1" id="KW-1133">Transmembrane helix</keyword>
<dbReference type="PANTHER" id="PTHR34821:SF2">
    <property type="entry name" value="INNER MEMBRANE PROTEIN YDCZ"/>
    <property type="match status" value="1"/>
</dbReference>
<evidence type="ECO:0000256" key="1">
    <source>
        <dbReference type="SAM" id="Phobius"/>
    </source>
</evidence>
<dbReference type="PANTHER" id="PTHR34821">
    <property type="entry name" value="INNER MEMBRANE PROTEIN YDCZ"/>
    <property type="match status" value="1"/>
</dbReference>
<dbReference type="GO" id="GO:0005886">
    <property type="term" value="C:plasma membrane"/>
    <property type="evidence" value="ECO:0007669"/>
    <property type="project" value="TreeGrafter"/>
</dbReference>
<keyword evidence="1" id="KW-0812">Transmembrane</keyword>
<dbReference type="AlphaFoldDB" id="A0A9D1WF53"/>
<proteinExistence type="predicted"/>
<feature type="transmembrane region" description="Helical" evidence="1">
    <location>
        <begin position="35"/>
        <end position="53"/>
    </location>
</feature>
<feature type="transmembrane region" description="Helical" evidence="1">
    <location>
        <begin position="131"/>
        <end position="151"/>
    </location>
</feature>
<protein>
    <submittedName>
        <fullName evidence="2">DMT family transporter</fullName>
    </submittedName>
</protein>
<evidence type="ECO:0000313" key="2">
    <source>
        <dbReference type="EMBL" id="HIX57814.1"/>
    </source>
</evidence>
<comment type="caution">
    <text evidence="2">The sequence shown here is derived from an EMBL/GenBank/DDBJ whole genome shotgun (WGS) entry which is preliminary data.</text>
</comment>
<feature type="transmembrane region" description="Helical" evidence="1">
    <location>
        <begin position="289"/>
        <end position="308"/>
    </location>
</feature>
<dbReference type="Proteomes" id="UP000886829">
    <property type="component" value="Unassembled WGS sequence"/>
</dbReference>
<dbReference type="InterPro" id="IPR006750">
    <property type="entry name" value="YdcZ"/>
</dbReference>
<gene>
    <name evidence="2" type="ORF">H9850_10150</name>
</gene>
<accession>A0A9D1WF53</accession>
<organism evidence="2 3">
    <name type="scientific">Candidatus Anaerobiospirillum pullistercoris</name>
    <dbReference type="NCBI Taxonomy" id="2838452"/>
    <lineage>
        <taxon>Bacteria</taxon>
        <taxon>Pseudomonadati</taxon>
        <taxon>Pseudomonadota</taxon>
        <taxon>Gammaproteobacteria</taxon>
        <taxon>Aeromonadales</taxon>
        <taxon>Succinivibrionaceae</taxon>
        <taxon>Anaerobiospirillum</taxon>
    </lineage>
</organism>
<name>A0A9D1WF53_9GAMM</name>
<feature type="transmembrane region" description="Helical" evidence="1">
    <location>
        <begin position="195"/>
        <end position="218"/>
    </location>
</feature>
<feature type="transmembrane region" description="Helical" evidence="1">
    <location>
        <begin position="73"/>
        <end position="94"/>
    </location>
</feature>
<keyword evidence="1" id="KW-0472">Membrane</keyword>
<feature type="transmembrane region" description="Helical" evidence="1">
    <location>
        <begin position="163"/>
        <end position="189"/>
    </location>
</feature>
<reference evidence="2" key="2">
    <citation type="submission" date="2021-04" db="EMBL/GenBank/DDBJ databases">
        <authorList>
            <person name="Gilroy R."/>
        </authorList>
    </citation>
    <scope>NUCLEOTIDE SEQUENCE</scope>
    <source>
        <strain evidence="2">USASDec5-558</strain>
    </source>
</reference>
<feature type="transmembrane region" description="Helical" evidence="1">
    <location>
        <begin position="234"/>
        <end position="251"/>
    </location>
</feature>